<gene>
    <name evidence="2" type="ORF">MCOL2_14358</name>
</gene>
<name>W7DKD5_9LIST</name>
<dbReference type="EMBL" id="AODM01000049">
    <property type="protein sequence ID" value="EUJ52268.1"/>
    <property type="molecule type" value="Genomic_DNA"/>
</dbReference>
<organism evidence="2 3">
    <name type="scientific">Listeria fleischmannii FSL S10-1203</name>
    <dbReference type="NCBI Taxonomy" id="1265822"/>
    <lineage>
        <taxon>Bacteria</taxon>
        <taxon>Bacillati</taxon>
        <taxon>Bacillota</taxon>
        <taxon>Bacilli</taxon>
        <taxon>Bacillales</taxon>
        <taxon>Listeriaceae</taxon>
        <taxon>Listeria</taxon>
    </lineage>
</organism>
<evidence type="ECO:0000313" key="2">
    <source>
        <dbReference type="EMBL" id="EUJ52268.1"/>
    </source>
</evidence>
<dbReference type="GO" id="GO:0000166">
    <property type="term" value="F:nucleotide binding"/>
    <property type="evidence" value="ECO:0007669"/>
    <property type="project" value="InterPro"/>
</dbReference>
<accession>W7DKD5</accession>
<dbReference type="InterPro" id="IPR000683">
    <property type="entry name" value="Gfo/Idh/MocA-like_OxRdtase_N"/>
</dbReference>
<reference evidence="2 3" key="1">
    <citation type="submission" date="2012-12" db="EMBL/GenBank/DDBJ databases">
        <title>Novel taxa of Listeriaceae from agricultural environments in the United States.</title>
        <authorList>
            <person name="den Bakker H.C."/>
            <person name="Allred A."/>
            <person name="Warchocki S."/>
            <person name="Wright E.M."/>
            <person name="Burrell A."/>
            <person name="Nightingale K.K."/>
            <person name="Kephart D."/>
            <person name="Wiedmann M."/>
        </authorList>
    </citation>
    <scope>NUCLEOTIDE SEQUENCE [LARGE SCALE GENOMIC DNA]</scope>
    <source>
        <strain evidence="2 3">FSL S10-1203</strain>
    </source>
</reference>
<protein>
    <submittedName>
        <fullName evidence="2">Oxidoreductase, Gfo/Idh/MocA family protein</fullName>
    </submittedName>
</protein>
<dbReference type="Gene3D" id="3.40.50.720">
    <property type="entry name" value="NAD(P)-binding Rossmann-like Domain"/>
    <property type="match status" value="1"/>
</dbReference>
<evidence type="ECO:0000313" key="3">
    <source>
        <dbReference type="Proteomes" id="UP000019241"/>
    </source>
</evidence>
<dbReference type="Proteomes" id="UP000019241">
    <property type="component" value="Unassembled WGS sequence"/>
</dbReference>
<dbReference type="SUPFAM" id="SSF51735">
    <property type="entry name" value="NAD(P)-binding Rossmann-fold domains"/>
    <property type="match status" value="1"/>
</dbReference>
<comment type="caution">
    <text evidence="2">The sequence shown here is derived from an EMBL/GenBank/DDBJ whole genome shotgun (WGS) entry which is preliminary data.</text>
</comment>
<dbReference type="InterPro" id="IPR036291">
    <property type="entry name" value="NAD(P)-bd_dom_sf"/>
</dbReference>
<dbReference type="Pfam" id="PF01408">
    <property type="entry name" value="GFO_IDH_MocA"/>
    <property type="match status" value="1"/>
</dbReference>
<dbReference type="AlphaFoldDB" id="W7DKD5"/>
<evidence type="ECO:0000259" key="1">
    <source>
        <dbReference type="Pfam" id="PF01408"/>
    </source>
</evidence>
<sequence length="54" mass="6097">MERKVKVAVIGIGQMGTYHAEIYQKLPQVELVAICEYNDEKRAEAEQKISMSGL</sequence>
<feature type="domain" description="Gfo/Idh/MocA-like oxidoreductase N-terminal" evidence="1">
    <location>
        <begin position="5"/>
        <end position="49"/>
    </location>
</feature>
<proteinExistence type="predicted"/>
<dbReference type="PATRIC" id="fig|1265822.4.peg.2921"/>